<dbReference type="AlphaFoldDB" id="A0A8H4NYE9"/>
<protein>
    <submittedName>
        <fullName evidence="1">Uncharacterized protein</fullName>
    </submittedName>
</protein>
<accession>A0A8H4NYE9</accession>
<dbReference type="EMBL" id="JAADJG010000079">
    <property type="protein sequence ID" value="KAF4455834.1"/>
    <property type="molecule type" value="Genomic_DNA"/>
</dbReference>
<dbReference type="Proteomes" id="UP000605986">
    <property type="component" value="Unassembled WGS sequence"/>
</dbReference>
<proteinExistence type="predicted"/>
<dbReference type="OrthoDB" id="10593077at2759"/>
<keyword evidence="2" id="KW-1185">Reference proteome</keyword>
<evidence type="ECO:0000313" key="2">
    <source>
        <dbReference type="Proteomes" id="UP000605986"/>
    </source>
</evidence>
<evidence type="ECO:0000313" key="1">
    <source>
        <dbReference type="EMBL" id="KAF4455834.1"/>
    </source>
</evidence>
<gene>
    <name evidence="1" type="ORF">F53441_1915</name>
</gene>
<name>A0A8H4NYE9_9HYPO</name>
<sequence>MFRSFEDFEFFFKGAPRYWSKIKNLNFEVDSASLPSVVGLLPTVLLWETDSGTTMNIRMRLDPFSMPVSRFTKPLTSLARASRRSNDSRVINIKLVVPPGHTPKIMNTPWSIVTTEEKEDFVSVDKIFGELSDDEDQGHIFLP</sequence>
<comment type="caution">
    <text evidence="1">The sequence shown here is derived from an EMBL/GenBank/DDBJ whole genome shotgun (WGS) entry which is preliminary data.</text>
</comment>
<organism evidence="1 2">
    <name type="scientific">Fusarium austroafricanum</name>
    <dbReference type="NCBI Taxonomy" id="2364996"/>
    <lineage>
        <taxon>Eukaryota</taxon>
        <taxon>Fungi</taxon>
        <taxon>Dikarya</taxon>
        <taxon>Ascomycota</taxon>
        <taxon>Pezizomycotina</taxon>
        <taxon>Sordariomycetes</taxon>
        <taxon>Hypocreomycetidae</taxon>
        <taxon>Hypocreales</taxon>
        <taxon>Nectriaceae</taxon>
        <taxon>Fusarium</taxon>
        <taxon>Fusarium concolor species complex</taxon>
    </lineage>
</organism>
<reference evidence="1" key="1">
    <citation type="submission" date="2020-01" db="EMBL/GenBank/DDBJ databases">
        <title>Identification and distribution of gene clusters putatively required for synthesis of sphingolipid metabolism inhibitors in phylogenetically diverse species of the filamentous fungus Fusarium.</title>
        <authorList>
            <person name="Kim H.-S."/>
            <person name="Busman M."/>
            <person name="Brown D.W."/>
            <person name="Divon H."/>
            <person name="Uhlig S."/>
            <person name="Proctor R.H."/>
        </authorList>
    </citation>
    <scope>NUCLEOTIDE SEQUENCE</scope>
    <source>
        <strain evidence="1">NRRL 53441</strain>
    </source>
</reference>